<feature type="domain" description="Aminoacyl-transfer RNA synthetases class-II family profile" evidence="15">
    <location>
        <begin position="156"/>
        <end position="344"/>
    </location>
</feature>
<comment type="similarity">
    <text evidence="2">Belongs to the class-II aminoacyl-tRNA synthetase family.</text>
</comment>
<dbReference type="SUPFAM" id="SSF55681">
    <property type="entry name" value="Class II aaRS and biotin synthetases"/>
    <property type="match status" value="1"/>
</dbReference>
<keyword evidence="6" id="KW-0067">ATP-binding</keyword>
<evidence type="ECO:0000259" key="15">
    <source>
        <dbReference type="PROSITE" id="PS50862"/>
    </source>
</evidence>
<evidence type="ECO:0000256" key="13">
    <source>
        <dbReference type="ARBA" id="ARBA00057761"/>
    </source>
</evidence>
<dbReference type="GeneID" id="33560593"/>
<gene>
    <name evidence="17" type="ORF">BD324DRAFT_654291</name>
</gene>
<evidence type="ECO:0000256" key="6">
    <source>
        <dbReference type="ARBA" id="ARBA00022840"/>
    </source>
</evidence>
<evidence type="ECO:0000256" key="5">
    <source>
        <dbReference type="ARBA" id="ARBA00022741"/>
    </source>
</evidence>
<dbReference type="InterPro" id="IPR004530">
    <property type="entry name" value="Phe-tRNA-synth_IIc_mito"/>
</dbReference>
<evidence type="ECO:0000256" key="2">
    <source>
        <dbReference type="ARBA" id="ARBA00008226"/>
    </source>
</evidence>
<dbReference type="Gene3D" id="3.30.930.10">
    <property type="entry name" value="Bira Bifunctional Protein, Domain 2"/>
    <property type="match status" value="1"/>
</dbReference>
<dbReference type="FunFam" id="3.30.70.380:FF:000002">
    <property type="entry name" value="phenylalanine--tRNA ligase, mitochondrial"/>
    <property type="match status" value="1"/>
</dbReference>
<name>A0A1Y1U6V7_9TREE</name>
<evidence type="ECO:0000256" key="11">
    <source>
        <dbReference type="ARBA" id="ARBA00031194"/>
    </source>
</evidence>
<evidence type="ECO:0000256" key="12">
    <source>
        <dbReference type="ARBA" id="ARBA00049255"/>
    </source>
</evidence>
<evidence type="ECO:0000313" key="18">
    <source>
        <dbReference type="Proteomes" id="UP000193218"/>
    </source>
</evidence>
<dbReference type="Gene3D" id="3.30.70.380">
    <property type="entry name" value="Ferrodoxin-fold anticodon-binding domain"/>
    <property type="match status" value="1"/>
</dbReference>
<evidence type="ECO:0000256" key="1">
    <source>
        <dbReference type="ARBA" id="ARBA00004305"/>
    </source>
</evidence>
<evidence type="ECO:0000256" key="9">
    <source>
        <dbReference type="ARBA" id="ARBA00023128"/>
    </source>
</evidence>
<dbReference type="InParanoid" id="A0A1Y1U6V7"/>
<dbReference type="OrthoDB" id="4457at2759"/>
<evidence type="ECO:0000256" key="10">
    <source>
        <dbReference type="ARBA" id="ARBA00023146"/>
    </source>
</evidence>
<dbReference type="AlphaFoldDB" id="A0A1Y1U6V7"/>
<protein>
    <recommendedName>
        <fullName evidence="14">Phenylalanine--tRNA ligase, mitochondrial</fullName>
        <ecNumber evidence="3">6.1.1.20</ecNumber>
    </recommendedName>
    <alternativeName>
        <fullName evidence="11">Phenylalanyl-tRNA synthetase</fullName>
    </alternativeName>
</protein>
<dbReference type="GO" id="GO:0004826">
    <property type="term" value="F:phenylalanine-tRNA ligase activity"/>
    <property type="evidence" value="ECO:0007669"/>
    <property type="project" value="UniProtKB-EC"/>
</dbReference>
<dbReference type="STRING" id="4999.A0A1Y1U6V7"/>
<dbReference type="RefSeq" id="XP_021867621.1">
    <property type="nucleotide sequence ID" value="XM_022018784.1"/>
</dbReference>
<dbReference type="Pfam" id="PF01409">
    <property type="entry name" value="tRNA-synt_2d"/>
    <property type="match status" value="2"/>
</dbReference>
<evidence type="ECO:0000256" key="14">
    <source>
        <dbReference type="ARBA" id="ARBA00073229"/>
    </source>
</evidence>
<comment type="caution">
    <text evidence="17">The sequence shown here is derived from an EMBL/GenBank/DDBJ whole genome shotgun (WGS) entry which is preliminary data.</text>
</comment>
<dbReference type="PROSITE" id="PS51447">
    <property type="entry name" value="FDX_ACB"/>
    <property type="match status" value="1"/>
</dbReference>
<keyword evidence="10" id="KW-0030">Aminoacyl-tRNA synthetase</keyword>
<dbReference type="SMART" id="SM00896">
    <property type="entry name" value="FDX-ACB"/>
    <property type="match status" value="1"/>
</dbReference>
<dbReference type="GO" id="GO:0005524">
    <property type="term" value="F:ATP binding"/>
    <property type="evidence" value="ECO:0007669"/>
    <property type="project" value="UniProtKB-KW"/>
</dbReference>
<dbReference type="Proteomes" id="UP000193218">
    <property type="component" value="Unassembled WGS sequence"/>
</dbReference>
<reference evidence="17 18" key="1">
    <citation type="submission" date="2017-03" db="EMBL/GenBank/DDBJ databases">
        <title>Widespread Adenine N6-methylation of Active Genes in Fungi.</title>
        <authorList>
            <consortium name="DOE Joint Genome Institute"/>
            <person name="Mondo S.J."/>
            <person name="Dannebaum R.O."/>
            <person name="Kuo R.C."/>
            <person name="Louie K.B."/>
            <person name="Bewick A.J."/>
            <person name="Labutti K."/>
            <person name="Haridas S."/>
            <person name="Kuo A."/>
            <person name="Salamov A."/>
            <person name="Ahrendt S.R."/>
            <person name="Lau R."/>
            <person name="Bowen B.P."/>
            <person name="Lipzen A."/>
            <person name="Sullivan W."/>
            <person name="Andreopoulos W.B."/>
            <person name="Clum A."/>
            <person name="Lindquist E."/>
            <person name="Daum C."/>
            <person name="Northen T.R."/>
            <person name="Ramamoorthy G."/>
            <person name="Schmitz R.J."/>
            <person name="Gryganskyi A."/>
            <person name="Culley D."/>
            <person name="Magnuson J."/>
            <person name="James T.Y."/>
            <person name="O'Malley M.A."/>
            <person name="Stajich J.E."/>
            <person name="Spatafora J.W."/>
            <person name="Visel A."/>
            <person name="Grigoriev I.V."/>
        </authorList>
    </citation>
    <scope>NUCLEOTIDE SEQUENCE [LARGE SCALE GENOMIC DNA]</scope>
    <source>
        <strain evidence="17 18">NRRL Y-17943</strain>
    </source>
</reference>
<feature type="domain" description="FDX-ACB" evidence="16">
    <location>
        <begin position="354"/>
        <end position="452"/>
    </location>
</feature>
<dbReference type="FunCoup" id="A0A1Y1U6V7">
    <property type="interactions" value="375"/>
</dbReference>
<evidence type="ECO:0000256" key="8">
    <source>
        <dbReference type="ARBA" id="ARBA00022946"/>
    </source>
</evidence>
<evidence type="ECO:0000259" key="16">
    <source>
        <dbReference type="PROSITE" id="PS51447"/>
    </source>
</evidence>
<dbReference type="NCBIfam" id="TIGR00469">
    <property type="entry name" value="pheS_mito"/>
    <property type="match status" value="1"/>
</dbReference>
<comment type="subcellular location">
    <subcellularLocation>
        <location evidence="1">Mitochondrion matrix</location>
    </subcellularLocation>
</comment>
<sequence length="452" mass="51688">MMFLRSLQPIASCSRSASRILPPVAARGPRLTRFVTTRTTPYHINGQTYPLDDHSNVPPTILAKLDRNLHLNPSHPISILRSIIESHFSTFTPVTPSSPILTVTQNFDDLGFTPDHPGRALSDSYYLNKNHVLRTHTSAHEIETYQKGLNQWLLTADVYRRDEIDSSHYPVFHQMEGASVWPSSELYKLPQMNAELASKLAECPLIIEDTSSISPENPYQKSHDPEHAAQITQHLKHSLNSLIFRLFGPIATKDGEPLRIRWIDAYFPFTSPSFEVEVWWDGDWLELLGSGVMQQPLLNRAGVPDKSGWAFGLGLERLCMVLFSIPDIRLFWTEDPRFISQFTPGQITPFKPYSKYPPVTRDVSFWIPDASKKGVTQWHENDYCEIVRDVAGDLVETVQLIDEFTHPKTGRRSKTYRLTYRSMDRNLLNDEISGLQSEVERRTISEMGIEIR</sequence>
<accession>A0A1Y1U6V7</accession>
<dbReference type="EC" id="6.1.1.20" evidence="3"/>
<dbReference type="GO" id="GO:0006432">
    <property type="term" value="P:phenylalanyl-tRNA aminoacylation"/>
    <property type="evidence" value="ECO:0007669"/>
    <property type="project" value="InterPro"/>
</dbReference>
<evidence type="ECO:0000256" key="7">
    <source>
        <dbReference type="ARBA" id="ARBA00022917"/>
    </source>
</evidence>
<comment type="function">
    <text evidence="13">Is responsible for the charging of tRNA(Phe) with phenylalanine in mitochondrial translation.</text>
</comment>
<dbReference type="PANTHER" id="PTHR11538:SF41">
    <property type="entry name" value="PHENYLALANINE--TRNA LIGASE, MITOCHONDRIAL"/>
    <property type="match status" value="1"/>
</dbReference>
<evidence type="ECO:0000256" key="4">
    <source>
        <dbReference type="ARBA" id="ARBA00022598"/>
    </source>
</evidence>
<dbReference type="GO" id="GO:0000049">
    <property type="term" value="F:tRNA binding"/>
    <property type="evidence" value="ECO:0007669"/>
    <property type="project" value="InterPro"/>
</dbReference>
<evidence type="ECO:0000256" key="3">
    <source>
        <dbReference type="ARBA" id="ARBA00012814"/>
    </source>
</evidence>
<dbReference type="PROSITE" id="PS50862">
    <property type="entry name" value="AA_TRNA_LIGASE_II"/>
    <property type="match status" value="1"/>
</dbReference>
<dbReference type="InterPro" id="IPR045864">
    <property type="entry name" value="aa-tRNA-synth_II/BPL/LPL"/>
</dbReference>
<evidence type="ECO:0000313" key="17">
    <source>
        <dbReference type="EMBL" id="ORX33256.1"/>
    </source>
</evidence>
<dbReference type="PANTHER" id="PTHR11538">
    <property type="entry name" value="PHENYLALANYL-TRNA SYNTHETASE"/>
    <property type="match status" value="1"/>
</dbReference>
<proteinExistence type="inferred from homology"/>
<dbReference type="CDD" id="cd00496">
    <property type="entry name" value="PheRS_alpha_core"/>
    <property type="match status" value="1"/>
</dbReference>
<keyword evidence="9" id="KW-0496">Mitochondrion</keyword>
<keyword evidence="7" id="KW-0648">Protein biosynthesis</keyword>
<dbReference type="InterPro" id="IPR006195">
    <property type="entry name" value="aa-tRNA-synth_II"/>
</dbReference>
<dbReference type="Pfam" id="PF03147">
    <property type="entry name" value="FDX-ACB"/>
    <property type="match status" value="1"/>
</dbReference>
<dbReference type="FunFam" id="3.30.930.10:FF:000053">
    <property type="entry name" value="Phenylalanyl-tRNA synthetase mitochondrial"/>
    <property type="match status" value="1"/>
</dbReference>
<dbReference type="GO" id="GO:0005759">
    <property type="term" value="C:mitochondrial matrix"/>
    <property type="evidence" value="ECO:0007669"/>
    <property type="project" value="UniProtKB-SubCell"/>
</dbReference>
<dbReference type="InterPro" id="IPR005121">
    <property type="entry name" value="Fdx_antiC-bd"/>
</dbReference>
<dbReference type="EMBL" id="NBSH01000030">
    <property type="protein sequence ID" value="ORX33256.1"/>
    <property type="molecule type" value="Genomic_DNA"/>
</dbReference>
<dbReference type="SUPFAM" id="SSF54991">
    <property type="entry name" value="Anticodon-binding domain of PheRS"/>
    <property type="match status" value="1"/>
</dbReference>
<comment type="catalytic activity">
    <reaction evidence="12">
        <text>tRNA(Phe) + L-phenylalanine + ATP = L-phenylalanyl-tRNA(Phe) + AMP + diphosphate + H(+)</text>
        <dbReference type="Rhea" id="RHEA:19413"/>
        <dbReference type="Rhea" id="RHEA-COMP:9668"/>
        <dbReference type="Rhea" id="RHEA-COMP:9699"/>
        <dbReference type="ChEBI" id="CHEBI:15378"/>
        <dbReference type="ChEBI" id="CHEBI:30616"/>
        <dbReference type="ChEBI" id="CHEBI:33019"/>
        <dbReference type="ChEBI" id="CHEBI:58095"/>
        <dbReference type="ChEBI" id="CHEBI:78442"/>
        <dbReference type="ChEBI" id="CHEBI:78531"/>
        <dbReference type="ChEBI" id="CHEBI:456215"/>
        <dbReference type="EC" id="6.1.1.20"/>
    </reaction>
</comment>
<dbReference type="InterPro" id="IPR036690">
    <property type="entry name" value="Fdx_antiC-bd_sf"/>
</dbReference>
<dbReference type="InterPro" id="IPR002319">
    <property type="entry name" value="Phenylalanyl-tRNA_Synthase"/>
</dbReference>
<keyword evidence="4" id="KW-0436">Ligase</keyword>
<keyword evidence="8" id="KW-0809">Transit peptide</keyword>
<organism evidence="17 18">
    <name type="scientific">Kockovaella imperatae</name>
    <dbReference type="NCBI Taxonomy" id="4999"/>
    <lineage>
        <taxon>Eukaryota</taxon>
        <taxon>Fungi</taxon>
        <taxon>Dikarya</taxon>
        <taxon>Basidiomycota</taxon>
        <taxon>Agaricomycotina</taxon>
        <taxon>Tremellomycetes</taxon>
        <taxon>Tremellales</taxon>
        <taxon>Cuniculitremaceae</taxon>
        <taxon>Kockovaella</taxon>
    </lineage>
</organism>
<keyword evidence="18" id="KW-1185">Reference proteome</keyword>
<keyword evidence="5" id="KW-0547">Nucleotide-binding</keyword>